<dbReference type="Gene3D" id="3.40.50.620">
    <property type="entry name" value="HUPs"/>
    <property type="match status" value="1"/>
</dbReference>
<dbReference type="EMBL" id="JAFJZO010000013">
    <property type="protein sequence ID" value="KAG5509593.1"/>
    <property type="molecule type" value="Genomic_DNA"/>
</dbReference>
<feature type="region of interest" description="Disordered" evidence="11">
    <location>
        <begin position="1046"/>
        <end position="1079"/>
    </location>
</feature>
<comment type="similarity">
    <text evidence="1 10">Belongs to the class-I aminoacyl-tRNA synthetase family.</text>
</comment>
<evidence type="ECO:0000256" key="4">
    <source>
        <dbReference type="ARBA" id="ARBA00022741"/>
    </source>
</evidence>
<evidence type="ECO:0000256" key="2">
    <source>
        <dbReference type="ARBA" id="ARBA00013164"/>
    </source>
</evidence>
<dbReference type="EC" id="6.1.1.4" evidence="2"/>
<dbReference type="InterPro" id="IPR055416">
    <property type="entry name" value="RBD_LARS1"/>
</dbReference>
<dbReference type="Pfam" id="PF00133">
    <property type="entry name" value="tRNA-synt_1"/>
    <property type="match status" value="1"/>
</dbReference>
<accession>A0A836IZG6</accession>
<evidence type="ECO:0000259" key="15">
    <source>
        <dbReference type="Pfam" id="PF24810"/>
    </source>
</evidence>
<evidence type="ECO:0000256" key="5">
    <source>
        <dbReference type="ARBA" id="ARBA00022840"/>
    </source>
</evidence>
<feature type="domain" description="Methionyl/Leucyl tRNA synthetase" evidence="14">
    <location>
        <begin position="686"/>
        <end position="773"/>
    </location>
</feature>
<dbReference type="GO" id="GO:0006429">
    <property type="term" value="P:leucyl-tRNA aminoacylation"/>
    <property type="evidence" value="ECO:0007669"/>
    <property type="project" value="InterPro"/>
</dbReference>
<evidence type="ECO:0000256" key="7">
    <source>
        <dbReference type="ARBA" id="ARBA00023146"/>
    </source>
</evidence>
<keyword evidence="6 10" id="KW-0648">Protein biosynthesis</keyword>
<evidence type="ECO:0000256" key="3">
    <source>
        <dbReference type="ARBA" id="ARBA00022598"/>
    </source>
</evidence>
<keyword evidence="17" id="KW-1185">Reference proteome</keyword>
<protein>
    <recommendedName>
        <fullName evidence="2">leucine--tRNA ligase</fullName>
        <ecNumber evidence="2">6.1.1.4</ecNumber>
    </recommendedName>
    <alternativeName>
        <fullName evidence="8">Leucyl-tRNA synthetase</fullName>
    </alternativeName>
</protein>
<dbReference type="InterPro" id="IPR013155">
    <property type="entry name" value="M/V/L/I-tRNA-synth_anticd-bd"/>
</dbReference>
<dbReference type="NCBIfam" id="TIGR00395">
    <property type="entry name" value="leuS_arch"/>
    <property type="match status" value="1"/>
</dbReference>
<feature type="domain" description="Leucine--tRNA ligase RagD-binding" evidence="15">
    <location>
        <begin position="948"/>
        <end position="1011"/>
    </location>
</feature>
<feature type="region of interest" description="Disordered" evidence="11">
    <location>
        <begin position="111"/>
        <end position="145"/>
    </location>
</feature>
<keyword evidence="7 10" id="KW-0030">Aminoacyl-tRNA synthetase</keyword>
<dbReference type="FunFam" id="1.10.730.10:FF:000075">
    <property type="entry name" value="Putative leucyl-tRNA synthetase"/>
    <property type="match status" value="1"/>
</dbReference>
<evidence type="ECO:0000256" key="9">
    <source>
        <dbReference type="ARBA" id="ARBA00047469"/>
    </source>
</evidence>
<dbReference type="Gene3D" id="1.10.730.10">
    <property type="entry name" value="Isoleucyl-tRNA Synthetase, Domain 1"/>
    <property type="match status" value="1"/>
</dbReference>
<dbReference type="Proteomes" id="UP000674318">
    <property type="component" value="Chromosome 13"/>
</dbReference>
<dbReference type="PANTHER" id="PTHR45794">
    <property type="entry name" value="LEUCYL-TRNA SYNTHETASE"/>
    <property type="match status" value="1"/>
</dbReference>
<evidence type="ECO:0000256" key="6">
    <source>
        <dbReference type="ARBA" id="ARBA00022917"/>
    </source>
</evidence>
<dbReference type="InterPro" id="IPR001412">
    <property type="entry name" value="aa-tRNA-synth_I_CS"/>
</dbReference>
<dbReference type="RefSeq" id="XP_067758745.1">
    <property type="nucleotide sequence ID" value="XM_067902248.1"/>
</dbReference>
<feature type="compositionally biased region" description="Polar residues" evidence="11">
    <location>
        <begin position="121"/>
        <end position="132"/>
    </location>
</feature>
<comment type="caution">
    <text evidence="16">The sequence shown here is derived from an EMBL/GenBank/DDBJ whole genome shotgun (WGS) entry which is preliminary data.</text>
</comment>
<dbReference type="PROSITE" id="PS00178">
    <property type="entry name" value="AA_TRNA_LIGASE_I"/>
    <property type="match status" value="1"/>
</dbReference>
<evidence type="ECO:0000256" key="11">
    <source>
        <dbReference type="SAM" id="MobiDB-lite"/>
    </source>
</evidence>
<dbReference type="KEGG" id="phet:94292325"/>
<dbReference type="InterPro" id="IPR004493">
    <property type="entry name" value="Leu-tRNA-synth_Ia_arc/euk"/>
</dbReference>
<evidence type="ECO:0000259" key="14">
    <source>
        <dbReference type="Pfam" id="PF09334"/>
    </source>
</evidence>
<dbReference type="InterPro" id="IPR014729">
    <property type="entry name" value="Rossmann-like_a/b/a_fold"/>
</dbReference>
<dbReference type="GeneID" id="94292325"/>
<dbReference type="Pfam" id="PF09334">
    <property type="entry name" value="tRNA-synt_1g"/>
    <property type="match status" value="1"/>
</dbReference>
<dbReference type="PANTHER" id="PTHR45794:SF1">
    <property type="entry name" value="LEUCINE--TRNA LIGASE, CYTOPLASMIC"/>
    <property type="match status" value="1"/>
</dbReference>
<dbReference type="GO" id="GO:0002161">
    <property type="term" value="F:aminoacyl-tRNA deacylase activity"/>
    <property type="evidence" value="ECO:0007669"/>
    <property type="project" value="InterPro"/>
</dbReference>
<dbReference type="InterPro" id="IPR009080">
    <property type="entry name" value="tRNAsynth_Ia_anticodon-bd"/>
</dbReference>
<keyword evidence="4 10" id="KW-0547">Nucleotide-binding</keyword>
<reference evidence="16 17" key="1">
    <citation type="submission" date="2021-02" db="EMBL/GenBank/DDBJ databases">
        <title>Porcisia hertigi Genome sequencing and assembly.</title>
        <authorList>
            <person name="Almutairi H."/>
            <person name="Gatherer D."/>
        </authorList>
    </citation>
    <scope>NUCLEOTIDE SEQUENCE [LARGE SCALE GENOMIC DNA]</scope>
    <source>
        <strain evidence="16 17">C119</strain>
    </source>
</reference>
<keyword evidence="5 10" id="KW-0067">ATP-binding</keyword>
<evidence type="ECO:0000259" key="13">
    <source>
        <dbReference type="Pfam" id="PF08264"/>
    </source>
</evidence>
<dbReference type="OrthoDB" id="10249672at2759"/>
<organism evidence="16 17">
    <name type="scientific">Porcisia hertigi</name>
    <dbReference type="NCBI Taxonomy" id="2761500"/>
    <lineage>
        <taxon>Eukaryota</taxon>
        <taxon>Discoba</taxon>
        <taxon>Euglenozoa</taxon>
        <taxon>Kinetoplastea</taxon>
        <taxon>Metakinetoplastina</taxon>
        <taxon>Trypanosomatida</taxon>
        <taxon>Trypanosomatidae</taxon>
        <taxon>Leishmaniinae</taxon>
        <taxon>Porcisia</taxon>
    </lineage>
</organism>
<dbReference type="Pfam" id="PF24810">
    <property type="entry name" value="RBD_LARS1"/>
    <property type="match status" value="1"/>
</dbReference>
<dbReference type="InterPro" id="IPR002300">
    <property type="entry name" value="aa-tRNA-synth_Ia"/>
</dbReference>
<dbReference type="SUPFAM" id="SSF52374">
    <property type="entry name" value="Nucleotidylyl transferase"/>
    <property type="match status" value="1"/>
</dbReference>
<evidence type="ECO:0000256" key="8">
    <source>
        <dbReference type="ARBA" id="ARBA00030520"/>
    </source>
</evidence>
<dbReference type="Pfam" id="PF08264">
    <property type="entry name" value="Anticodon_1"/>
    <property type="match status" value="1"/>
</dbReference>
<gene>
    <name evidence="16" type="ORF">JKF63_06298</name>
</gene>
<feature type="compositionally biased region" description="Basic and acidic residues" evidence="11">
    <location>
        <begin position="1046"/>
        <end position="1055"/>
    </location>
</feature>
<evidence type="ECO:0000256" key="1">
    <source>
        <dbReference type="ARBA" id="ARBA00005594"/>
    </source>
</evidence>
<dbReference type="InterPro" id="IPR009008">
    <property type="entry name" value="Val/Leu/Ile-tRNA-synth_edit"/>
</dbReference>
<feature type="domain" description="Methionyl/Valyl/Leucyl/Isoleucyl-tRNA synthetase anticodon-binding" evidence="13">
    <location>
        <begin position="806"/>
        <end position="931"/>
    </location>
</feature>
<dbReference type="GO" id="GO:0004823">
    <property type="term" value="F:leucine-tRNA ligase activity"/>
    <property type="evidence" value="ECO:0007669"/>
    <property type="project" value="UniProtKB-EC"/>
</dbReference>
<evidence type="ECO:0000313" key="17">
    <source>
        <dbReference type="Proteomes" id="UP000674318"/>
    </source>
</evidence>
<keyword evidence="3 10" id="KW-0436">Ligase</keyword>
<dbReference type="AlphaFoldDB" id="A0A836IZG6"/>
<dbReference type="Gene3D" id="3.90.740.10">
    <property type="entry name" value="Valyl/Leucyl/Isoleucyl-tRNA synthetase, editing domain"/>
    <property type="match status" value="1"/>
</dbReference>
<proteinExistence type="inferred from homology"/>
<evidence type="ECO:0000313" key="16">
    <source>
        <dbReference type="EMBL" id="KAG5509593.1"/>
    </source>
</evidence>
<comment type="catalytic activity">
    <reaction evidence="9">
        <text>tRNA(Leu) + L-leucine + ATP = L-leucyl-tRNA(Leu) + AMP + diphosphate</text>
        <dbReference type="Rhea" id="RHEA:11688"/>
        <dbReference type="Rhea" id="RHEA-COMP:9613"/>
        <dbReference type="Rhea" id="RHEA-COMP:9622"/>
        <dbReference type="ChEBI" id="CHEBI:30616"/>
        <dbReference type="ChEBI" id="CHEBI:33019"/>
        <dbReference type="ChEBI" id="CHEBI:57427"/>
        <dbReference type="ChEBI" id="CHEBI:78442"/>
        <dbReference type="ChEBI" id="CHEBI:78494"/>
        <dbReference type="ChEBI" id="CHEBI:456215"/>
        <dbReference type="EC" id="6.1.1.4"/>
    </reaction>
</comment>
<evidence type="ECO:0000259" key="12">
    <source>
        <dbReference type="Pfam" id="PF00133"/>
    </source>
</evidence>
<sequence>MSTARRDHLVSIEREKQAQWAANKLHEFDAPAPGEERPQKFLTTFPYPYMNGMLHLGHGFSITKAEFATRFQRMMGCRALWPFAFHVTGTPIAACAQKIAKEIQQYGNPPKFPAELLEKPSTPTEANPTTAVGQHKSKRGKSGPAKPQWVIMQSMGIDESEIHKFADPQYWLTYFPPYAIEDLKTFGCHIDWRRSFMTTDRSPYYDRFIQWQFRILRRKNLLNYGKRYCVYSPRDGQPCADHDRASGEGVLPQEYTVVKLIVQDPLSQPCFAAHKEIIKDHRVVLPGATLRPETVIGQTNCWVSTKFNYKAYFVRNVKGEDEVYIMTARAARNMAYQNFYLNGKTGVDPEPLFEVEGSQMVGMPLSAPMAPYKTIYTLPMATITEAKGTGVVMSVPSDSPDDYINFSQLLNKPDYRAKLGIKDEWVVPFSMVPIINIPELGDEGAKFMCEKLKINGPNAADLLEEAKKVCYQQGFYHGTMILGPYTGAKVSEAKVKTQRDLEAADQCVRYYEPVRQVMSRSGDECVVALCNQWYIEYGKEDWKKMVQAHMPHMNMFFPGVRNGFDETLNWLADWPCSRTFGLGTYLPCDASHTMIIDSLSDSTIYMAFYTISRFFNVGADGTVDLCGKADNLYGLSPEMFTDDVFEYIYHGVGDAAAVAEAVKMPLKSLELMRNEFSYWYPVDLRCSGKDLIQNHLTMFLYNHAAIWPDEEDKWPRAIFCNGHIQVDAEKMAKSKGNFISLREAMATYGTDATRLACADAGDSMDDANFVRETASILIMKITTLHDQAKETTKRLDLRKGDFNAFDKIFENNMNTIITRTENFYHRMQFRMVLNTAFHELSNEFSQYKMYCDDLQPHAQLARRYYEVTALMMMPLAPHAMEYLWQDILKNEGSVVTQPFPKPTAPLDYSLIVTSRIMTTVLKEIRSQVMKNTKKRGAIEEVLVYTRREYTNWQQQALEILQELYQANNNTFPEDTTKQVAARFQSTLNQGLMAFTSFVKANVEKYGEQAMAPKPVVDDAEMLSKVTYNLSRLSGVPTVRILSAEDETHKEHDAARRKCVAGEPTVALPPVAKKEQTKST</sequence>
<feature type="domain" description="Aminoacyl-tRNA synthetase class Ia" evidence="12">
    <location>
        <begin position="19"/>
        <end position="99"/>
    </location>
</feature>
<dbReference type="FunFam" id="3.90.740.10:FF:000001">
    <property type="entry name" value="Leucine--tRNA ligase, cytoplasmic"/>
    <property type="match status" value="1"/>
</dbReference>
<dbReference type="SUPFAM" id="SSF47323">
    <property type="entry name" value="Anticodon-binding domain of a subclass of class I aminoacyl-tRNA synthetases"/>
    <property type="match status" value="1"/>
</dbReference>
<evidence type="ECO:0000256" key="10">
    <source>
        <dbReference type="RuleBase" id="RU363035"/>
    </source>
</evidence>
<dbReference type="InterPro" id="IPR015413">
    <property type="entry name" value="Methionyl/Leucyl_tRNA_Synth"/>
</dbReference>
<name>A0A836IZG6_9TRYP</name>
<dbReference type="SUPFAM" id="SSF50677">
    <property type="entry name" value="ValRS/IleRS/LeuRS editing domain"/>
    <property type="match status" value="1"/>
</dbReference>
<dbReference type="GO" id="GO:0005524">
    <property type="term" value="F:ATP binding"/>
    <property type="evidence" value="ECO:0007669"/>
    <property type="project" value="UniProtKB-KW"/>
</dbReference>